<accession>A0A163FGY9</accession>
<comment type="caution">
    <text evidence="1">The sequence shown here is derived from an EMBL/GenBank/DDBJ whole genome shotgun (WGS) entry which is preliminary data.</text>
</comment>
<keyword evidence="2" id="KW-1185">Reference proteome</keyword>
<evidence type="ECO:0000313" key="2">
    <source>
        <dbReference type="Proteomes" id="UP000076837"/>
    </source>
</evidence>
<dbReference type="OrthoDB" id="5235678at2759"/>
<name>A0A163FGY9_DIDRA</name>
<protein>
    <submittedName>
        <fullName evidence="1">Uncharacterized protein</fullName>
    </submittedName>
</protein>
<sequence length="101" mass="11387">MSYVRSAFLKNITSGTKTLALDYVDKTTTWTRPGGFPSTQVKDDFSKAVEQNIHKLNPRTVKVAMKESAHQSEADKRMHYTAFELDAQNNVIATTHLVQTK</sequence>
<dbReference type="EMBL" id="JYNV01000163">
    <property type="protein sequence ID" value="KZM24356.1"/>
    <property type="molecule type" value="Genomic_DNA"/>
</dbReference>
<gene>
    <name evidence="1" type="ORF">ST47_g4500</name>
</gene>
<dbReference type="Proteomes" id="UP000076837">
    <property type="component" value="Unassembled WGS sequence"/>
</dbReference>
<dbReference type="AlphaFoldDB" id="A0A163FGY9"/>
<organism evidence="1 2">
    <name type="scientific">Didymella rabiei</name>
    <name type="common">Chickpea ascochyta blight fungus</name>
    <name type="synonym">Mycosphaerella rabiei</name>
    <dbReference type="NCBI Taxonomy" id="5454"/>
    <lineage>
        <taxon>Eukaryota</taxon>
        <taxon>Fungi</taxon>
        <taxon>Dikarya</taxon>
        <taxon>Ascomycota</taxon>
        <taxon>Pezizomycotina</taxon>
        <taxon>Dothideomycetes</taxon>
        <taxon>Pleosporomycetidae</taxon>
        <taxon>Pleosporales</taxon>
        <taxon>Pleosporineae</taxon>
        <taxon>Didymellaceae</taxon>
        <taxon>Ascochyta</taxon>
    </lineage>
</organism>
<evidence type="ECO:0000313" key="1">
    <source>
        <dbReference type="EMBL" id="KZM24356.1"/>
    </source>
</evidence>
<reference evidence="1 2" key="1">
    <citation type="journal article" date="2016" name="Sci. Rep.">
        <title>Draft genome sequencing and secretome analysis of fungal phytopathogen Ascochyta rabiei provides insight into the necrotrophic effector repertoire.</title>
        <authorList>
            <person name="Verma S."/>
            <person name="Gazara R.K."/>
            <person name="Nizam S."/>
            <person name="Parween S."/>
            <person name="Chattopadhyay D."/>
            <person name="Verma P.K."/>
        </authorList>
    </citation>
    <scope>NUCLEOTIDE SEQUENCE [LARGE SCALE GENOMIC DNA]</scope>
    <source>
        <strain evidence="1 2">ArDII</strain>
    </source>
</reference>
<proteinExistence type="predicted"/>